<keyword evidence="2" id="KW-1133">Transmembrane helix</keyword>
<organism evidence="3 4">
    <name type="scientific">Marixanthomonas ophiurae</name>
    <dbReference type="NCBI Taxonomy" id="387659"/>
    <lineage>
        <taxon>Bacteria</taxon>
        <taxon>Pseudomonadati</taxon>
        <taxon>Bacteroidota</taxon>
        <taxon>Flavobacteriia</taxon>
        <taxon>Flavobacteriales</taxon>
        <taxon>Flavobacteriaceae</taxon>
        <taxon>Marixanthomonas</taxon>
    </lineage>
</organism>
<dbReference type="Gene3D" id="1.25.40.10">
    <property type="entry name" value="Tetratricopeptide repeat domain"/>
    <property type="match status" value="1"/>
</dbReference>
<keyword evidence="4" id="KW-1185">Reference proteome</keyword>
<dbReference type="RefSeq" id="WP_117157879.1">
    <property type="nucleotide sequence ID" value="NZ_QVID01000001.1"/>
</dbReference>
<proteinExistence type="predicted"/>
<gene>
    <name evidence="3" type="ORF">DZ858_01890</name>
</gene>
<dbReference type="OrthoDB" id="1451921at2"/>
<comment type="caution">
    <text evidence="3">The sequence shown here is derived from an EMBL/GenBank/DDBJ whole genome shotgun (WGS) entry which is preliminary data.</text>
</comment>
<dbReference type="SUPFAM" id="SSF48452">
    <property type="entry name" value="TPR-like"/>
    <property type="match status" value="1"/>
</dbReference>
<dbReference type="InterPro" id="IPR011990">
    <property type="entry name" value="TPR-like_helical_dom_sf"/>
</dbReference>
<feature type="repeat" description="TPR" evidence="1">
    <location>
        <begin position="210"/>
        <end position="243"/>
    </location>
</feature>
<dbReference type="InterPro" id="IPR019734">
    <property type="entry name" value="TPR_rpt"/>
</dbReference>
<keyword evidence="2" id="KW-0472">Membrane</keyword>
<dbReference type="PROSITE" id="PS50005">
    <property type="entry name" value="TPR"/>
    <property type="match status" value="1"/>
</dbReference>
<reference evidence="3 4" key="1">
    <citation type="journal article" date="2007" name="Int. J. Syst. Evol. Microbiol.">
        <title>Marixanthomonas ophiurae gen. nov., sp. nov., a marine bacterium of the family Flavobacteriaceae isolated from a deep-sea brittle star.</title>
        <authorList>
            <person name="Romanenko L.A."/>
            <person name="Uchino M."/>
            <person name="Frolova G.M."/>
            <person name="Mikhailov V.V."/>
        </authorList>
    </citation>
    <scope>NUCLEOTIDE SEQUENCE [LARGE SCALE GENOMIC DNA]</scope>
    <source>
        <strain evidence="3 4">KMM 3046</strain>
    </source>
</reference>
<dbReference type="AlphaFoldDB" id="A0A3E1Q9P3"/>
<dbReference type="EMBL" id="QVID01000001">
    <property type="protein sequence ID" value="RFN58855.1"/>
    <property type="molecule type" value="Genomic_DNA"/>
</dbReference>
<name>A0A3E1Q9P3_9FLAO</name>
<sequence length="250" mass="28596">MNEKQSITEKEFETIERYLTNEMSAEEQKAFVDTLSSDPFLQQKVNEVRALIDGIEASALKNKLDDFHKELLQTHSKVVNKSKLIQKPKRSKIPLYAIAAVLVVVFGILWFFNSADSNQRLFAEHFTPDPGLPTTMSTTNNYIFFDGMVDYKQENYKAAIEKWTPLLSEKSENDTLNYFLGVAYLAEKNEGEAIDYLGEVSKTKSSMFLQESYYYLGLAFLKNGELEKAKTSFKKSNSDESQTILKKLNN</sequence>
<evidence type="ECO:0000313" key="3">
    <source>
        <dbReference type="EMBL" id="RFN58855.1"/>
    </source>
</evidence>
<protein>
    <submittedName>
        <fullName evidence="3">Uncharacterized protein</fullName>
    </submittedName>
</protein>
<evidence type="ECO:0000313" key="4">
    <source>
        <dbReference type="Proteomes" id="UP000261082"/>
    </source>
</evidence>
<feature type="transmembrane region" description="Helical" evidence="2">
    <location>
        <begin position="93"/>
        <end position="112"/>
    </location>
</feature>
<accession>A0A3E1Q9P3</accession>
<evidence type="ECO:0000256" key="2">
    <source>
        <dbReference type="SAM" id="Phobius"/>
    </source>
</evidence>
<keyword evidence="1" id="KW-0802">TPR repeat</keyword>
<keyword evidence="2" id="KW-0812">Transmembrane</keyword>
<evidence type="ECO:0000256" key="1">
    <source>
        <dbReference type="PROSITE-ProRule" id="PRU00339"/>
    </source>
</evidence>
<dbReference type="Proteomes" id="UP000261082">
    <property type="component" value="Unassembled WGS sequence"/>
</dbReference>